<name>A0A0D6E0K0_9LACT</name>
<proteinExistence type="predicted"/>
<dbReference type="Proteomes" id="UP000033166">
    <property type="component" value="Chromosome I"/>
</dbReference>
<dbReference type="AlphaFoldDB" id="A0A0D6E0K0"/>
<dbReference type="InterPro" id="IPR027417">
    <property type="entry name" value="P-loop_NTPase"/>
</dbReference>
<evidence type="ECO:0000313" key="2">
    <source>
        <dbReference type="Proteomes" id="UP000033166"/>
    </source>
</evidence>
<dbReference type="KEGG" id="lpk:LACPI_2165"/>
<dbReference type="EMBL" id="LN774769">
    <property type="protein sequence ID" value="CEN29365.1"/>
    <property type="molecule type" value="Genomic_DNA"/>
</dbReference>
<gene>
    <name evidence="1" type="ORF">LACPI_2165</name>
</gene>
<dbReference type="SUPFAM" id="SSF52540">
    <property type="entry name" value="P-loop containing nucleoside triphosphate hydrolases"/>
    <property type="match status" value="1"/>
</dbReference>
<evidence type="ECO:0000313" key="1">
    <source>
        <dbReference type="EMBL" id="CEN29365.1"/>
    </source>
</evidence>
<sequence length="367" mass="40298">MNFNITSGPTATAQKVVLYGVEGIGKSTFASQLPNPVFIDTEGSTSNMNVQRMDKPNSWQMLLDEVNYIKQSRICSTLIIDTADWAETLANQFIISRNGITSIEDLGYGKGYTMVKEEFGKLLNLLSELTDSGINVVITAHADIKKFEKPDEMGAFDRYQLKLSKQCAPLLKEWADMVLFANYETTILTDDKTNSKKATGGKRVMHTTHHPAWDAKNRHGLADKLPFDYAAIAHIFKTDAPVTPQPETVVATQASVSPQPAAPVVDPEPGQTELLPINQANTAPQPDTQAPDFGRNPIELDPAINPQLAQLMIANSVTEEEVKAVVVEFGFMPAEVAVKDYPTDLVQGGLVAQWESIYSRIVAKRGF</sequence>
<protein>
    <submittedName>
        <fullName evidence="1">Putative phage nucleotide-binding protein</fullName>
    </submittedName>
</protein>
<dbReference type="HOGENOM" id="CLU_061766_0_0_9"/>
<accession>A0A0D6E0K0</accession>
<organism evidence="1 2">
    <name type="scientific">Pseudolactococcus piscium MKFS47</name>
    <dbReference type="NCBI Taxonomy" id="297352"/>
    <lineage>
        <taxon>Bacteria</taxon>
        <taxon>Bacillati</taxon>
        <taxon>Bacillota</taxon>
        <taxon>Bacilli</taxon>
        <taxon>Lactobacillales</taxon>
        <taxon>Streptococcaceae</taxon>
        <taxon>Pseudolactococcus</taxon>
    </lineage>
</organism>
<reference evidence="2" key="1">
    <citation type="submission" date="2015-01" db="EMBL/GenBank/DDBJ databases">
        <authorList>
            <person name="Andreevskaya M."/>
        </authorList>
    </citation>
    <scope>NUCLEOTIDE SEQUENCE [LARGE SCALE GENOMIC DNA]</scope>
    <source>
        <strain evidence="2">MKFS47</strain>
    </source>
</reference>
<dbReference type="Pfam" id="PF13479">
    <property type="entry name" value="AAA_24"/>
    <property type="match status" value="1"/>
</dbReference>
<dbReference type="RefSeq" id="WP_047916347.1">
    <property type="nucleotide sequence ID" value="NZ_LN774769.1"/>
</dbReference>